<dbReference type="EMBL" id="CP054840">
    <property type="protein sequence ID" value="QKV52357.1"/>
    <property type="molecule type" value="Genomic_DNA"/>
</dbReference>
<evidence type="ECO:0000313" key="1">
    <source>
        <dbReference type="EMBL" id="QKV52357.1"/>
    </source>
</evidence>
<dbReference type="AlphaFoldDB" id="A0A6N1WZB8"/>
<name>A0A6N1WZB8_9BURK</name>
<dbReference type="RefSeq" id="WP_175503238.1">
    <property type="nucleotide sequence ID" value="NZ_CAURQT010000001.1"/>
</dbReference>
<evidence type="ECO:0000313" key="2">
    <source>
        <dbReference type="Proteomes" id="UP000509579"/>
    </source>
</evidence>
<proteinExistence type="predicted"/>
<dbReference type="KEGG" id="aant:HUK68_05240"/>
<dbReference type="InterPro" id="IPR025528">
    <property type="entry name" value="BrnA_antitoxin"/>
</dbReference>
<dbReference type="Pfam" id="PF14384">
    <property type="entry name" value="BrnA_antitoxin"/>
    <property type="match status" value="1"/>
</dbReference>
<gene>
    <name evidence="1" type="ORF">HUK68_05240</name>
</gene>
<protein>
    <submittedName>
        <fullName evidence="1">BrnA antitoxin family protein</fullName>
    </submittedName>
</protein>
<keyword evidence="2" id="KW-1185">Reference proteome</keyword>
<organism evidence="1 2">
    <name type="scientific">Comamonas antarctica</name>
    <dbReference type="NCBI Taxonomy" id="2743470"/>
    <lineage>
        <taxon>Bacteria</taxon>
        <taxon>Pseudomonadati</taxon>
        <taxon>Pseudomonadota</taxon>
        <taxon>Betaproteobacteria</taxon>
        <taxon>Burkholderiales</taxon>
        <taxon>Comamonadaceae</taxon>
        <taxon>Comamonas</taxon>
    </lineage>
</organism>
<accession>A0A6N1WZB8</accession>
<reference evidence="1 2" key="1">
    <citation type="submission" date="2020-06" db="EMBL/GenBank/DDBJ databases">
        <title>Acidovorax antarctica sp. nov., isolated from Corinth ice sheet soil, Antarctic Fields Peninsula.</title>
        <authorList>
            <person name="Xu Q."/>
            <person name="Peng F."/>
        </authorList>
    </citation>
    <scope>NUCLEOTIDE SEQUENCE [LARGE SCALE GENOMIC DNA]</scope>
    <source>
        <strain evidence="1 2">16-35-5</strain>
    </source>
</reference>
<sequence>MNKRLNKSGLIAPTDAEDAAINRGIAADPHTVEITAELAARMQPLRRRGRPAVERPKAPMTTRVDADVLEAIKHSGKGWQTRLNDVLREAVQKGKFKAAA</sequence>
<dbReference type="Proteomes" id="UP000509579">
    <property type="component" value="Chromosome"/>
</dbReference>